<evidence type="ECO:0000259" key="8">
    <source>
        <dbReference type="SMART" id="SM01360"/>
    </source>
</evidence>
<dbReference type="Pfam" id="PF07703">
    <property type="entry name" value="A2M_BRD"/>
    <property type="match status" value="1"/>
</dbReference>
<name>A0A7K9HJH8_9PICI</name>
<evidence type="ECO:0000256" key="3">
    <source>
        <dbReference type="ARBA" id="ARBA00022729"/>
    </source>
</evidence>
<dbReference type="PANTHER" id="PTHR11412">
    <property type="entry name" value="MACROGLOBULIN / COMPLEMENT"/>
    <property type="match status" value="1"/>
</dbReference>
<feature type="compositionally biased region" description="Basic and acidic residues" evidence="7">
    <location>
        <begin position="182"/>
        <end position="200"/>
    </location>
</feature>
<comment type="similarity">
    <text evidence="1">Belongs to the protease inhibitor I39 (alpha-2-macroglobulin) family.</text>
</comment>
<dbReference type="PROSITE" id="PS00477">
    <property type="entry name" value="ALPHA_2_MACROGLOBULIN"/>
    <property type="match status" value="1"/>
</dbReference>
<evidence type="ECO:0000256" key="7">
    <source>
        <dbReference type="SAM" id="MobiDB-lite"/>
    </source>
</evidence>
<dbReference type="InterPro" id="IPR001599">
    <property type="entry name" value="Macroglobln_a2"/>
</dbReference>
<keyword evidence="2" id="KW-0646">Protease inhibitor</keyword>
<evidence type="ECO:0000256" key="2">
    <source>
        <dbReference type="ARBA" id="ARBA00022690"/>
    </source>
</evidence>
<dbReference type="SUPFAM" id="SSF48239">
    <property type="entry name" value="Terpenoid cyclases/Protein prenyltransferases"/>
    <property type="match status" value="1"/>
</dbReference>
<dbReference type="SUPFAM" id="SSF49410">
    <property type="entry name" value="Alpha-macroglobulin receptor domain"/>
    <property type="match status" value="1"/>
</dbReference>
<keyword evidence="5" id="KW-1015">Disulfide bond</keyword>
<keyword evidence="4" id="KW-0722">Serine protease inhibitor</keyword>
<dbReference type="InterPro" id="IPR050473">
    <property type="entry name" value="A2M/Complement_sys"/>
</dbReference>
<dbReference type="PANTHER" id="PTHR11412:SF182">
    <property type="entry name" value="ALPHA-2-MACROGLOBULIN-LIKE PROTEIN 1"/>
    <property type="match status" value="1"/>
</dbReference>
<dbReference type="GO" id="GO:0005615">
    <property type="term" value="C:extracellular space"/>
    <property type="evidence" value="ECO:0007669"/>
    <property type="project" value="InterPro"/>
</dbReference>
<dbReference type="Gene3D" id="1.50.10.20">
    <property type="match status" value="1"/>
</dbReference>
<evidence type="ECO:0000313" key="10">
    <source>
        <dbReference type="EMBL" id="NXH13195.1"/>
    </source>
</evidence>
<dbReference type="Pfam" id="PF00207">
    <property type="entry name" value="A2M"/>
    <property type="match status" value="1"/>
</dbReference>
<reference evidence="10 11" key="1">
    <citation type="submission" date="2019-09" db="EMBL/GenBank/DDBJ databases">
        <title>Bird 10,000 Genomes (B10K) Project - Family phase.</title>
        <authorList>
            <person name="Zhang G."/>
        </authorList>
    </citation>
    <scope>NUCLEOTIDE SEQUENCE [LARGE SCALE GENOMIC DNA]</scope>
    <source>
        <strain evidence="10">B10K-DU-001-16</strain>
        <tissue evidence="10">Muscle</tissue>
    </source>
</reference>
<dbReference type="GO" id="GO:0004867">
    <property type="term" value="F:serine-type endopeptidase inhibitor activity"/>
    <property type="evidence" value="ECO:0007669"/>
    <property type="project" value="UniProtKB-KW"/>
</dbReference>
<feature type="domain" description="Alpha-2-macroglobulin" evidence="8">
    <location>
        <begin position="213"/>
        <end position="302"/>
    </location>
</feature>
<feature type="non-terminal residue" evidence="10">
    <location>
        <position position="1"/>
    </location>
</feature>
<proteinExistence type="inferred from homology"/>
<dbReference type="InterPro" id="IPR047565">
    <property type="entry name" value="Alpha-macroglob_thiol-ester_cl"/>
</dbReference>
<dbReference type="InterPro" id="IPR008930">
    <property type="entry name" value="Terpenoid_cyclase/PrenylTrfase"/>
</dbReference>
<evidence type="ECO:0000259" key="9">
    <source>
        <dbReference type="SMART" id="SM01361"/>
    </source>
</evidence>
<dbReference type="InterPro" id="IPR011626">
    <property type="entry name" value="Alpha-macroglobulin_TED"/>
</dbReference>
<gene>
    <name evidence="10" type="primary">A2ml1_1</name>
    <name evidence="10" type="ORF">BUCCAP_R09476</name>
</gene>
<dbReference type="InterPro" id="IPR013783">
    <property type="entry name" value="Ig-like_fold"/>
</dbReference>
<dbReference type="InterPro" id="IPR011625">
    <property type="entry name" value="A2M_N_BRD"/>
</dbReference>
<dbReference type="Gene3D" id="2.60.40.1930">
    <property type="match status" value="1"/>
</dbReference>
<dbReference type="InterPro" id="IPR041813">
    <property type="entry name" value="A2M_TED"/>
</dbReference>
<keyword evidence="3" id="KW-0732">Signal</keyword>
<dbReference type="FunFam" id="1.50.10.20:FF:000001">
    <property type="entry name" value="CD109 isoform 1"/>
    <property type="match status" value="1"/>
</dbReference>
<evidence type="ECO:0000313" key="11">
    <source>
        <dbReference type="Proteomes" id="UP000534107"/>
    </source>
</evidence>
<feature type="domain" description="Alpha-macroglobulin receptor-binding" evidence="9">
    <location>
        <begin position="850"/>
        <end position="934"/>
    </location>
</feature>
<dbReference type="OrthoDB" id="9998011at2759"/>
<dbReference type="InterPro" id="IPR014756">
    <property type="entry name" value="Ig_E-set"/>
</dbReference>
<evidence type="ECO:0000256" key="1">
    <source>
        <dbReference type="ARBA" id="ARBA00010952"/>
    </source>
</evidence>
<dbReference type="SMART" id="SM01361">
    <property type="entry name" value="A2M_recep"/>
    <property type="match status" value="1"/>
</dbReference>
<dbReference type="Pfam" id="PF07677">
    <property type="entry name" value="A2M_recep"/>
    <property type="match status" value="1"/>
</dbReference>
<organism evidence="10 11">
    <name type="scientific">Bucco capensis</name>
    <name type="common">collared puffbird</name>
    <dbReference type="NCBI Taxonomy" id="135168"/>
    <lineage>
        <taxon>Eukaryota</taxon>
        <taxon>Metazoa</taxon>
        <taxon>Chordata</taxon>
        <taxon>Craniata</taxon>
        <taxon>Vertebrata</taxon>
        <taxon>Euteleostomi</taxon>
        <taxon>Archelosauria</taxon>
        <taxon>Archosauria</taxon>
        <taxon>Dinosauria</taxon>
        <taxon>Saurischia</taxon>
        <taxon>Theropoda</taxon>
        <taxon>Coelurosauria</taxon>
        <taxon>Aves</taxon>
        <taxon>Neognathae</taxon>
        <taxon>Neoaves</taxon>
        <taxon>Telluraves</taxon>
        <taxon>Coraciimorphae</taxon>
        <taxon>Piciformes</taxon>
        <taxon>Bucconidae</taxon>
        <taxon>Bucco</taxon>
    </lineage>
</organism>
<feature type="non-terminal residue" evidence="10">
    <location>
        <position position="938"/>
    </location>
</feature>
<evidence type="ECO:0000256" key="4">
    <source>
        <dbReference type="ARBA" id="ARBA00022900"/>
    </source>
</evidence>
<evidence type="ECO:0000256" key="6">
    <source>
        <dbReference type="ARBA" id="ARBA00023180"/>
    </source>
</evidence>
<dbReference type="SUPFAM" id="SSF81296">
    <property type="entry name" value="E set domains"/>
    <property type="match status" value="1"/>
</dbReference>
<dbReference type="Proteomes" id="UP000534107">
    <property type="component" value="Unassembled WGS sequence"/>
</dbReference>
<evidence type="ECO:0000256" key="5">
    <source>
        <dbReference type="ARBA" id="ARBA00023157"/>
    </source>
</evidence>
<feature type="region of interest" description="Disordered" evidence="7">
    <location>
        <begin position="181"/>
        <end position="204"/>
    </location>
</feature>
<dbReference type="EMBL" id="VWZO01006614">
    <property type="protein sequence ID" value="NXH13195.1"/>
    <property type="molecule type" value="Genomic_DNA"/>
</dbReference>
<dbReference type="Pfam" id="PF07678">
    <property type="entry name" value="TED_complement"/>
    <property type="match status" value="1"/>
</dbReference>
<dbReference type="InterPro" id="IPR009048">
    <property type="entry name" value="A-macroglobulin_rcpt-bd"/>
</dbReference>
<dbReference type="Gene3D" id="2.60.40.10">
    <property type="entry name" value="Immunoglobulins"/>
    <property type="match status" value="1"/>
</dbReference>
<dbReference type="Gene3D" id="2.60.40.690">
    <property type="entry name" value="Alpha-macroglobulin, receptor-binding domain"/>
    <property type="match status" value="1"/>
</dbReference>
<keyword evidence="11" id="KW-1185">Reference proteome</keyword>
<dbReference type="CDD" id="cd02897">
    <property type="entry name" value="A2M_2"/>
    <property type="match status" value="1"/>
</dbReference>
<dbReference type="Gene3D" id="2.60.120.1540">
    <property type="match status" value="1"/>
</dbReference>
<protein>
    <submittedName>
        <fullName evidence="10">A2ML1 protein</fullName>
    </submittedName>
</protein>
<dbReference type="InterPro" id="IPR019742">
    <property type="entry name" value="MacrogloblnA2_CS"/>
</dbReference>
<dbReference type="InterPro" id="IPR036595">
    <property type="entry name" value="A-macroglobulin_rcpt-bd_sf"/>
</dbReference>
<comment type="caution">
    <text evidence="10">The sequence shown here is derived from an EMBL/GenBank/DDBJ whole genome shotgun (WGS) entry which is preliminary data.</text>
</comment>
<dbReference type="SMART" id="SM01419">
    <property type="entry name" value="Thiol-ester_cl"/>
    <property type="match status" value="1"/>
</dbReference>
<dbReference type="SMART" id="SM01360">
    <property type="entry name" value="A2M"/>
    <property type="match status" value="1"/>
</dbReference>
<accession>A0A7K9HJH8</accession>
<sequence>LKGSFSIPLTLTAAFAPSPSLLVYCLLPRGGMAADSTRLDVAFCFDNQVKVELPAAEAQAGSPVQLQLQAAPGSLCAVHIFPGPAESQLSSQMVYGLFPAASRHGYPAQVEEQADPCATSPLARGRPQHPFQPGIFQLFQDAESPPAPHTCSSASSSSQQSMGLKIFSNLLRQKPSQCLPWLERKPGMGKPSPEEQKSTKEQAQFASHGIPDPWLWHLFSLGPNGSRSVLLTAPAAAAHWNINTFCLAGKGFGLAPSRSFRTLQAFSMDVSLPHSVTRGETFLLTARVSSSLQQCLQIQVGLDKSSDFHVEPCRSCRDKECLCPEESKAFSWNVTAAQLGAVSVSVGMELLDSPARCGGRKPLPAPMRRRHVVVKELLVKPEGVLVEKSYSSLLCPRAAKKAVSLQLPEDVAEGSARVSIAISGDLLGPALQNLGQLLHMPHGCGEQNMVLFAPTVYLLQYLEHTRQLSPAIKQRARGLLSNGNLAPAHPSSFSLGYQTQLLYRHQDGSYSAFGQQDGEGNTWLTAFVAKSFGQARRYMSVDEQLVQDALGWLQHNQLPNGCFAIRGSIFHSSLKGSLDEEITLGAYVAAALLEMGQPLKSKLMRTTLRCLQQAAHNITNIYTEALLAYAFALAGDYETTQQLLYKLEEQAIRSGGQIHWSPKPSSAASPELWPEPQAMDVELTAYVLLAYLCKPRLHAGELSTAAAAAGWLSQQHSSYGGFASSQDTVVALQALAKYAARTFSSSSQALVRVKTPRGLGKAFQVPRHKRLLVQQAELPELPGHLLLQLHGSSCVLAQVLLKYHQQSPRAAVSFSLRVSSQLANCSQASPSPAVLTLHILASYTGSRITSNMVIVEVSLLSGYVLAPSFRMLANTGRCSDFLPCVFSLPLHKLTDEPESFTLQLQQAIQVKKLKGGSIQVYDYYQPEERAWAGYRAVC</sequence>
<dbReference type="AlphaFoldDB" id="A0A7K9HJH8"/>
<keyword evidence="6" id="KW-0325">Glycoprotein</keyword>